<organism evidence="1 2">
    <name type="scientific">Gossypium australe</name>
    <dbReference type="NCBI Taxonomy" id="47621"/>
    <lineage>
        <taxon>Eukaryota</taxon>
        <taxon>Viridiplantae</taxon>
        <taxon>Streptophyta</taxon>
        <taxon>Embryophyta</taxon>
        <taxon>Tracheophyta</taxon>
        <taxon>Spermatophyta</taxon>
        <taxon>Magnoliopsida</taxon>
        <taxon>eudicotyledons</taxon>
        <taxon>Gunneridae</taxon>
        <taxon>Pentapetalae</taxon>
        <taxon>rosids</taxon>
        <taxon>malvids</taxon>
        <taxon>Malvales</taxon>
        <taxon>Malvaceae</taxon>
        <taxon>Malvoideae</taxon>
        <taxon>Gossypium</taxon>
    </lineage>
</organism>
<dbReference type="OrthoDB" id="1000481at2759"/>
<evidence type="ECO:0000313" key="1">
    <source>
        <dbReference type="EMBL" id="KAA3472386.1"/>
    </source>
</evidence>
<protein>
    <submittedName>
        <fullName evidence="1">Retrovirus-related Pol polyprotein from type-2 retrotransposable element R2DM</fullName>
    </submittedName>
</protein>
<name>A0A5B6VT20_9ROSI</name>
<accession>A0A5B6VT20</accession>
<evidence type="ECO:0000313" key="2">
    <source>
        <dbReference type="Proteomes" id="UP000325315"/>
    </source>
</evidence>
<dbReference type="EMBL" id="SMMG02000005">
    <property type="protein sequence ID" value="KAA3472386.1"/>
    <property type="molecule type" value="Genomic_DNA"/>
</dbReference>
<proteinExistence type="predicted"/>
<sequence length="116" mass="13289">MGSSMQILWNGGYTNEFRPSRGVRKGDPLSPYPFVLCMERLGHCIKQATENEIWEVVRLSEDGLNDLVLFCKANIHQANMMNEIVQKFRRCSGYKVNKSKSQVFFLKTVENALATK</sequence>
<keyword evidence="2" id="KW-1185">Reference proteome</keyword>
<dbReference type="AlphaFoldDB" id="A0A5B6VT20"/>
<comment type="caution">
    <text evidence="1">The sequence shown here is derived from an EMBL/GenBank/DDBJ whole genome shotgun (WGS) entry which is preliminary data.</text>
</comment>
<reference evidence="2" key="1">
    <citation type="journal article" date="2019" name="Plant Biotechnol. J.">
        <title>Genome sequencing of the Australian wild diploid species Gossypium australe highlights disease resistance and delayed gland morphogenesis.</title>
        <authorList>
            <person name="Cai Y."/>
            <person name="Cai X."/>
            <person name="Wang Q."/>
            <person name="Wang P."/>
            <person name="Zhang Y."/>
            <person name="Cai C."/>
            <person name="Xu Y."/>
            <person name="Wang K."/>
            <person name="Zhou Z."/>
            <person name="Wang C."/>
            <person name="Geng S."/>
            <person name="Li B."/>
            <person name="Dong Q."/>
            <person name="Hou Y."/>
            <person name="Wang H."/>
            <person name="Ai P."/>
            <person name="Liu Z."/>
            <person name="Yi F."/>
            <person name="Sun M."/>
            <person name="An G."/>
            <person name="Cheng J."/>
            <person name="Zhang Y."/>
            <person name="Shi Q."/>
            <person name="Xie Y."/>
            <person name="Shi X."/>
            <person name="Chang Y."/>
            <person name="Huang F."/>
            <person name="Chen Y."/>
            <person name="Hong S."/>
            <person name="Mi L."/>
            <person name="Sun Q."/>
            <person name="Zhang L."/>
            <person name="Zhou B."/>
            <person name="Peng R."/>
            <person name="Zhang X."/>
            <person name="Liu F."/>
        </authorList>
    </citation>
    <scope>NUCLEOTIDE SEQUENCE [LARGE SCALE GENOMIC DNA]</scope>
    <source>
        <strain evidence="2">cv. PA1801</strain>
    </source>
</reference>
<gene>
    <name evidence="1" type="ORF">EPI10_022869</name>
</gene>
<dbReference type="Proteomes" id="UP000325315">
    <property type="component" value="Unassembled WGS sequence"/>
</dbReference>